<comment type="caution">
    <text evidence="1">The sequence shown here is derived from an EMBL/GenBank/DDBJ whole genome shotgun (WGS) entry which is preliminary data.</text>
</comment>
<gene>
    <name evidence="1" type="ORF">J2D75_12175</name>
</gene>
<sequence>MRHATPARMEHETGMIFLHSGFRTASTWVWSRFRANTGTLSYYEVFNERLASLTLQTALALNGRIWHSKHPPVKNYFEEFIPLIQNGQGIFLYQQSMSSEWFIPQGGMDGTLRQEEFLYCQLLVKYAEQTGKIPVLSATRSLGRIPALSRAIPGTHVLIYRNLFKQWCSFTEQGEIGNPYFLKTIVQQLQAQSAPPEFAAILAEFTPASASPRDENLFVCFVLLHLYLYSRARPACDLVMDIAAMATDPACTAALEQQFLARHGLSVDLSGATDGMMFCQIDPAAHDRLHHIIDERGRALLKSAETEQGRAFGLKALEAFLTTYTAYTRETLTTA</sequence>
<evidence type="ECO:0000313" key="2">
    <source>
        <dbReference type="Proteomes" id="UP000664399"/>
    </source>
</evidence>
<dbReference type="Proteomes" id="UP000664399">
    <property type="component" value="Unassembled WGS sequence"/>
</dbReference>
<reference evidence="1 2" key="1">
    <citation type="submission" date="2021-03" db="EMBL/GenBank/DDBJ databases">
        <title>The complete genome sequence of Acetobacter suratthaniensis TBRC 1719.</title>
        <authorList>
            <person name="Charoenyingcharoen P."/>
            <person name="Yukphan P."/>
        </authorList>
    </citation>
    <scope>NUCLEOTIDE SEQUENCE [LARGE SCALE GENOMIC DNA]</scope>
    <source>
        <strain evidence="1 2">TBRC 1719</strain>
    </source>
</reference>
<dbReference type="RefSeq" id="WP_207855089.1">
    <property type="nucleotide sequence ID" value="NZ_JAFVMG010000016.1"/>
</dbReference>
<keyword evidence="2" id="KW-1185">Reference proteome</keyword>
<name>A0ABS3LPF8_9PROT</name>
<proteinExistence type="predicted"/>
<organism evidence="1 2">
    <name type="scientific">Acetobacter suratthaniensis</name>
    <dbReference type="NCBI Taxonomy" id="1502841"/>
    <lineage>
        <taxon>Bacteria</taxon>
        <taxon>Pseudomonadati</taxon>
        <taxon>Pseudomonadota</taxon>
        <taxon>Alphaproteobacteria</taxon>
        <taxon>Acetobacterales</taxon>
        <taxon>Acetobacteraceae</taxon>
        <taxon>Acetobacter</taxon>
    </lineage>
</organism>
<protein>
    <submittedName>
        <fullName evidence="1">Uncharacterized protein</fullName>
    </submittedName>
</protein>
<accession>A0ABS3LPF8</accession>
<evidence type="ECO:0000313" key="1">
    <source>
        <dbReference type="EMBL" id="MBO1329227.1"/>
    </source>
</evidence>
<dbReference type="EMBL" id="JAFVMG010000016">
    <property type="protein sequence ID" value="MBO1329227.1"/>
    <property type="molecule type" value="Genomic_DNA"/>
</dbReference>